<proteinExistence type="predicted"/>
<comment type="caution">
    <text evidence="1">The sequence shown here is derived from an EMBL/GenBank/DDBJ whole genome shotgun (WGS) entry which is preliminary data.</text>
</comment>
<gene>
    <name evidence="1" type="ORF">EV702DRAFT_1063595</name>
</gene>
<evidence type="ECO:0000313" key="2">
    <source>
        <dbReference type="Proteomes" id="UP000714275"/>
    </source>
</evidence>
<keyword evidence="2" id="KW-1185">Reference proteome</keyword>
<accession>A0A9P7A610</accession>
<dbReference type="Proteomes" id="UP000714275">
    <property type="component" value="Unassembled WGS sequence"/>
</dbReference>
<dbReference type="OrthoDB" id="6513042at2759"/>
<dbReference type="AlphaFoldDB" id="A0A9P7A610"/>
<protein>
    <submittedName>
        <fullName evidence="1">Uncharacterized protein</fullName>
    </submittedName>
</protein>
<dbReference type="Gene3D" id="3.40.50.300">
    <property type="entry name" value="P-loop containing nucleotide triphosphate hydrolases"/>
    <property type="match status" value="1"/>
</dbReference>
<organism evidence="1 2">
    <name type="scientific">Suillus placidus</name>
    <dbReference type="NCBI Taxonomy" id="48579"/>
    <lineage>
        <taxon>Eukaryota</taxon>
        <taxon>Fungi</taxon>
        <taxon>Dikarya</taxon>
        <taxon>Basidiomycota</taxon>
        <taxon>Agaricomycotina</taxon>
        <taxon>Agaricomycetes</taxon>
        <taxon>Agaricomycetidae</taxon>
        <taxon>Boletales</taxon>
        <taxon>Suillineae</taxon>
        <taxon>Suillaceae</taxon>
        <taxon>Suillus</taxon>
    </lineage>
</organism>
<evidence type="ECO:0000313" key="1">
    <source>
        <dbReference type="EMBL" id="KAG1782345.1"/>
    </source>
</evidence>
<sequence length="136" mass="15433">MHSCSSEFPSNAFYEGSLQKGVSASERLHKNIDFLLPAPDIPVFYYQNLGQEETSSRRTSLFNRYFHVLISQLYLLTFGRRTEVSIKDRDQVPQVGRRACPNPRVSVPILATICSSTKNDSIRIYNAPYFSYASAS</sequence>
<name>A0A9P7A610_9AGAM</name>
<dbReference type="InterPro" id="IPR027417">
    <property type="entry name" value="P-loop_NTPase"/>
</dbReference>
<reference evidence="1" key="1">
    <citation type="journal article" date="2020" name="New Phytol.">
        <title>Comparative genomics reveals dynamic genome evolution in host specialist ectomycorrhizal fungi.</title>
        <authorList>
            <person name="Lofgren L.A."/>
            <person name="Nguyen N.H."/>
            <person name="Vilgalys R."/>
            <person name="Ruytinx J."/>
            <person name="Liao H.L."/>
            <person name="Branco S."/>
            <person name="Kuo A."/>
            <person name="LaButti K."/>
            <person name="Lipzen A."/>
            <person name="Andreopoulos W."/>
            <person name="Pangilinan J."/>
            <person name="Riley R."/>
            <person name="Hundley H."/>
            <person name="Na H."/>
            <person name="Barry K."/>
            <person name="Grigoriev I.V."/>
            <person name="Stajich J.E."/>
            <person name="Kennedy P.G."/>
        </authorList>
    </citation>
    <scope>NUCLEOTIDE SEQUENCE</scope>
    <source>
        <strain evidence="1">DOB743</strain>
    </source>
</reference>
<dbReference type="EMBL" id="JABBWD010000003">
    <property type="protein sequence ID" value="KAG1782345.1"/>
    <property type="molecule type" value="Genomic_DNA"/>
</dbReference>